<proteinExistence type="predicted"/>
<name>A0ACD5WAY1_AVESA</name>
<dbReference type="Proteomes" id="UP001732700">
    <property type="component" value="Chromosome 4A"/>
</dbReference>
<accession>A0ACD5WAY1</accession>
<dbReference type="EnsemblPlants" id="AVESA.00010b.r2.4AG0610180.1">
    <property type="protein sequence ID" value="AVESA.00010b.r2.4AG0610180.1.CDS"/>
    <property type="gene ID" value="AVESA.00010b.r2.4AG0610180"/>
</dbReference>
<keyword evidence="2" id="KW-1185">Reference proteome</keyword>
<protein>
    <submittedName>
        <fullName evidence="1">Uncharacterized protein</fullName>
    </submittedName>
</protein>
<reference evidence="1" key="1">
    <citation type="submission" date="2021-05" db="EMBL/GenBank/DDBJ databases">
        <authorList>
            <person name="Scholz U."/>
            <person name="Mascher M."/>
            <person name="Fiebig A."/>
        </authorList>
    </citation>
    <scope>NUCLEOTIDE SEQUENCE [LARGE SCALE GENOMIC DNA]</scope>
</reference>
<reference evidence="1" key="2">
    <citation type="submission" date="2025-09" db="UniProtKB">
        <authorList>
            <consortium name="EnsemblPlants"/>
        </authorList>
    </citation>
    <scope>IDENTIFICATION</scope>
</reference>
<evidence type="ECO:0000313" key="2">
    <source>
        <dbReference type="Proteomes" id="UP001732700"/>
    </source>
</evidence>
<evidence type="ECO:0000313" key="1">
    <source>
        <dbReference type="EnsemblPlants" id="AVESA.00010b.r2.4AG0610180.1.CDS"/>
    </source>
</evidence>
<organism evidence="1 2">
    <name type="scientific">Avena sativa</name>
    <name type="common">Oat</name>
    <dbReference type="NCBI Taxonomy" id="4498"/>
    <lineage>
        <taxon>Eukaryota</taxon>
        <taxon>Viridiplantae</taxon>
        <taxon>Streptophyta</taxon>
        <taxon>Embryophyta</taxon>
        <taxon>Tracheophyta</taxon>
        <taxon>Spermatophyta</taxon>
        <taxon>Magnoliopsida</taxon>
        <taxon>Liliopsida</taxon>
        <taxon>Poales</taxon>
        <taxon>Poaceae</taxon>
        <taxon>BOP clade</taxon>
        <taxon>Pooideae</taxon>
        <taxon>Poodae</taxon>
        <taxon>Poeae</taxon>
        <taxon>Poeae Chloroplast Group 1 (Aveneae type)</taxon>
        <taxon>Aveninae</taxon>
        <taxon>Avena</taxon>
    </lineage>
</organism>
<sequence length="835" mass="92835">MSKKVVAERVKAGCGEGRGKGEEVDSCVDELTALRCIKVKWNIEDGRHAFNTSQKRLMDLMPHLTERDSGTCVPNLFPPGFPSAIHGGGRPRPCRKAKVPRGPGATTTTPSRVPTSHATRSGLGRSRGWRHGRAPAFPLHSLPSSGLLHIYTSAEQAAKAPNPPPPPSPFPHSPHRSPSPARNRVMSHKRPLEAIAPEQLQEAARSPTPRKRLRRTVLVMTCLERIRRARAVTLQQMVRQAQLDMAKLFFLVMVIVARLGSIEGLLLKLPNMLRGLWADQFDNFHSSIVGTIQDTIRSVLRTETEERQPASLPNGVCETSRKSKGLIQTGGISGVFKLRFVGAARPKDTLYTGYPVKWQDGENAKVAIFRNEKQIMNGDLSKLQIEILPVHADFFTEQGQENFTKEEFDKQIYSHKGKESVLTTVNLANGEACLGSFFFRESSYGKKLRLTARVKRQDPAVRVQEAITDPFVVKHHRSESNAKNQFPSKEDEVHRLKKISPKGKRRDALVGKKITKVKHLLRQYHKDKSDLQKLTGMKKEDWLTMIKHATMCDPGDEIYSYRVAEKNYELLFNDFFDLVGMMNNGDYVPVSDLAQFQQLNKWKISAYKRFEERENSGDLIPDYWRSNGLPVHAVPLNNDAGPSVQARMPCQYLNDMGAQHELGEQHPFRQQNVFSPAEVLSTNDASSSKQEAPLFSQHTTHQDLGQHGPSMLQNGTPCYPTQGSFSGQPTIPSHIVLPVPKDDFIGSGSLTGQQNGSLSSLMTDAPGTSCLVTDGVSQGTTSLNHDEADNLSDLIEALLGEEAPGADQDFIPANNAQLPNSDNQFHGYEHDDGNW</sequence>